<reference evidence="1" key="1">
    <citation type="submission" date="2023-07" db="EMBL/GenBank/DDBJ databases">
        <authorList>
            <person name="Kim M."/>
        </authorList>
    </citation>
    <scope>NUCLEOTIDE SEQUENCE</scope>
    <source>
        <strain evidence="1">BIUV-7</strain>
    </source>
</reference>
<dbReference type="RefSeq" id="WP_303541543.1">
    <property type="nucleotide sequence ID" value="NZ_JAUOTP010000003.1"/>
</dbReference>
<proteinExistence type="predicted"/>
<evidence type="ECO:0000313" key="2">
    <source>
        <dbReference type="Proteomes" id="UP001169764"/>
    </source>
</evidence>
<evidence type="ECO:0000313" key="1">
    <source>
        <dbReference type="EMBL" id="MDO6414403.1"/>
    </source>
</evidence>
<sequence length="123" mass="13904">MAFGLFRSGGYTVESTAADIGHYFRTRVEPDDLQSTFTRMLECEHIALHPKKPSHYVMTRAGQATFERVFFGFMRLVDGGQNRFSLAALWQLATANLDAIVDPITKDFIVDPDKLFGPKKETE</sequence>
<gene>
    <name evidence="1" type="ORF">Q4F19_08420</name>
</gene>
<name>A0ABT8Y984_9SPHN</name>
<dbReference type="Proteomes" id="UP001169764">
    <property type="component" value="Unassembled WGS sequence"/>
</dbReference>
<dbReference type="EMBL" id="JAUOTP010000003">
    <property type="protein sequence ID" value="MDO6414403.1"/>
    <property type="molecule type" value="Genomic_DNA"/>
</dbReference>
<protein>
    <submittedName>
        <fullName evidence="1">Uncharacterized protein</fullName>
    </submittedName>
</protein>
<organism evidence="1 2">
    <name type="scientific">Sphingomonas natans</name>
    <dbReference type="NCBI Taxonomy" id="3063330"/>
    <lineage>
        <taxon>Bacteria</taxon>
        <taxon>Pseudomonadati</taxon>
        <taxon>Pseudomonadota</taxon>
        <taxon>Alphaproteobacteria</taxon>
        <taxon>Sphingomonadales</taxon>
        <taxon>Sphingomonadaceae</taxon>
        <taxon>Sphingomonas</taxon>
    </lineage>
</organism>
<accession>A0ABT8Y984</accession>
<comment type="caution">
    <text evidence="1">The sequence shown here is derived from an EMBL/GenBank/DDBJ whole genome shotgun (WGS) entry which is preliminary data.</text>
</comment>
<keyword evidence="2" id="KW-1185">Reference proteome</keyword>